<organism evidence="3">
    <name type="scientific">Soboliphyme baturini</name>
    <dbReference type="NCBI Taxonomy" id="241478"/>
    <lineage>
        <taxon>Eukaryota</taxon>
        <taxon>Metazoa</taxon>
        <taxon>Ecdysozoa</taxon>
        <taxon>Nematoda</taxon>
        <taxon>Enoplea</taxon>
        <taxon>Dorylaimia</taxon>
        <taxon>Dioctophymatida</taxon>
        <taxon>Dioctophymatoidea</taxon>
        <taxon>Soboliphymatidae</taxon>
        <taxon>Soboliphyme</taxon>
    </lineage>
</organism>
<name>A0A183IVG9_9BILA</name>
<protein>
    <submittedName>
        <fullName evidence="3">Transcriptional regulator</fullName>
    </submittedName>
</protein>
<accession>A0A183IVG9</accession>
<reference evidence="1 2" key="2">
    <citation type="submission" date="2018-11" db="EMBL/GenBank/DDBJ databases">
        <authorList>
            <consortium name="Pathogen Informatics"/>
        </authorList>
    </citation>
    <scope>NUCLEOTIDE SEQUENCE [LARGE SCALE GENOMIC DNA]</scope>
</reference>
<evidence type="ECO:0000313" key="1">
    <source>
        <dbReference type="EMBL" id="VDP13720.1"/>
    </source>
</evidence>
<evidence type="ECO:0000313" key="2">
    <source>
        <dbReference type="Proteomes" id="UP000270296"/>
    </source>
</evidence>
<dbReference type="Proteomes" id="UP000270296">
    <property type="component" value="Unassembled WGS sequence"/>
</dbReference>
<proteinExistence type="predicted"/>
<reference evidence="3" key="1">
    <citation type="submission" date="2016-06" db="UniProtKB">
        <authorList>
            <consortium name="WormBaseParasite"/>
        </authorList>
    </citation>
    <scope>IDENTIFICATION</scope>
</reference>
<sequence>MPQRGEGRKIDQPANDMRATSVSRMLEYLRDGSGWLVKSSELGCDSSSVRASPVDKRQAGNPSSVHSFLNFPPQAHSLVIAFAADEDDGGYSVVPA</sequence>
<dbReference type="AlphaFoldDB" id="A0A183IVG9"/>
<gene>
    <name evidence="1" type="ORF">SBAD_LOCUS7616</name>
</gene>
<dbReference type="EMBL" id="UZAM01010780">
    <property type="protein sequence ID" value="VDP13720.1"/>
    <property type="molecule type" value="Genomic_DNA"/>
</dbReference>
<evidence type="ECO:0000313" key="3">
    <source>
        <dbReference type="WBParaSite" id="SBAD_0000790501-mRNA-1"/>
    </source>
</evidence>
<keyword evidence="2" id="KW-1185">Reference proteome</keyword>
<dbReference type="WBParaSite" id="SBAD_0000790501-mRNA-1">
    <property type="protein sequence ID" value="SBAD_0000790501-mRNA-1"/>
    <property type="gene ID" value="SBAD_0000790501"/>
</dbReference>